<protein>
    <submittedName>
        <fullName evidence="1">Uncharacterized protein</fullName>
    </submittedName>
</protein>
<dbReference type="EMBL" id="OX458333">
    <property type="protein sequence ID" value="CAI8803359.1"/>
    <property type="molecule type" value="Genomic_DNA"/>
</dbReference>
<reference evidence="1 2" key="1">
    <citation type="submission" date="2023-03" db="EMBL/GenBank/DDBJ databases">
        <authorList>
            <person name="Pearce D."/>
        </authorList>
    </citation>
    <scope>NUCLEOTIDE SEQUENCE [LARGE SCALE GENOMIC DNA]</scope>
    <source>
        <strain evidence="1">Msz</strain>
    </source>
</reference>
<gene>
    <name evidence="1" type="ORF">MSZNOR_1635</name>
</gene>
<evidence type="ECO:0000313" key="1">
    <source>
        <dbReference type="EMBL" id="CAI8803359.1"/>
    </source>
</evidence>
<evidence type="ECO:0000313" key="2">
    <source>
        <dbReference type="Proteomes" id="UP001162030"/>
    </source>
</evidence>
<organism evidence="1 2">
    <name type="scientific">Methylocaldum szegediense</name>
    <dbReference type="NCBI Taxonomy" id="73780"/>
    <lineage>
        <taxon>Bacteria</taxon>
        <taxon>Pseudomonadati</taxon>
        <taxon>Pseudomonadota</taxon>
        <taxon>Gammaproteobacteria</taxon>
        <taxon>Methylococcales</taxon>
        <taxon>Methylococcaceae</taxon>
        <taxon>Methylocaldum</taxon>
    </lineage>
</organism>
<proteinExistence type="predicted"/>
<keyword evidence="2" id="KW-1185">Reference proteome</keyword>
<sequence length="68" mass="8216">MLVHRYAQLTREQVEELRMVFLSLPFKQLQKYEKKMPEVTWAAVIQYQASYVRMRIDNIRVVSDAKQL</sequence>
<accession>A0ABM9I0M8</accession>
<name>A0ABM9I0M8_9GAMM</name>
<dbReference type="Proteomes" id="UP001162030">
    <property type="component" value="Chromosome"/>
</dbReference>